<gene>
    <name evidence="3" type="ordered locus">ACP_1943</name>
</gene>
<dbReference type="InterPro" id="IPR001307">
    <property type="entry name" value="Thiosulphate_STrfase_CS"/>
</dbReference>
<dbReference type="InterPro" id="IPR051682">
    <property type="entry name" value="Mito_Persulfide_Diox"/>
</dbReference>
<evidence type="ECO:0000313" key="3">
    <source>
        <dbReference type="EMBL" id="ACO31826.1"/>
    </source>
</evidence>
<proteinExistence type="predicted"/>
<dbReference type="CDD" id="cd07724">
    <property type="entry name" value="POD-like_MBL-fold"/>
    <property type="match status" value="1"/>
</dbReference>
<organism evidence="3 4">
    <name type="scientific">Acidobacterium capsulatum (strain ATCC 51196 / DSM 11244 / BCRC 80197 / JCM 7670 / NBRC 15755 / NCIMB 13165 / 161)</name>
    <dbReference type="NCBI Taxonomy" id="240015"/>
    <lineage>
        <taxon>Bacteria</taxon>
        <taxon>Pseudomonadati</taxon>
        <taxon>Acidobacteriota</taxon>
        <taxon>Terriglobia</taxon>
        <taxon>Terriglobales</taxon>
        <taxon>Acidobacteriaceae</taxon>
        <taxon>Acidobacterium</taxon>
    </lineage>
</organism>
<dbReference type="Proteomes" id="UP000002207">
    <property type="component" value="Chromosome"/>
</dbReference>
<dbReference type="Pfam" id="PF00753">
    <property type="entry name" value="Lactamase_B"/>
    <property type="match status" value="1"/>
</dbReference>
<dbReference type="OrthoDB" id="9784009at2"/>
<dbReference type="RefSeq" id="WP_015897054.1">
    <property type="nucleotide sequence ID" value="NC_012483.1"/>
</dbReference>
<evidence type="ECO:0000256" key="1">
    <source>
        <dbReference type="ARBA" id="ARBA00022723"/>
    </source>
</evidence>
<dbReference type="SUPFAM" id="SSF52821">
    <property type="entry name" value="Rhodanese/Cell cycle control phosphatase"/>
    <property type="match status" value="2"/>
</dbReference>
<dbReference type="SUPFAM" id="SSF56281">
    <property type="entry name" value="Metallo-hydrolase/oxidoreductase"/>
    <property type="match status" value="1"/>
</dbReference>
<dbReference type="InterPro" id="IPR001279">
    <property type="entry name" value="Metallo-B-lactamas"/>
</dbReference>
<dbReference type="CDD" id="cd00158">
    <property type="entry name" value="RHOD"/>
    <property type="match status" value="2"/>
</dbReference>
<feature type="domain" description="Rhodanese" evidence="2">
    <location>
        <begin position="371"/>
        <end position="459"/>
    </location>
</feature>
<dbReference type="PROSITE" id="PS50206">
    <property type="entry name" value="RHODANESE_3"/>
    <property type="match status" value="2"/>
</dbReference>
<keyword evidence="1" id="KW-0479">Metal-binding</keyword>
<dbReference type="InterPro" id="IPR036873">
    <property type="entry name" value="Rhodanese-like_dom_sf"/>
</dbReference>
<reference evidence="3 4" key="1">
    <citation type="journal article" date="2009" name="Appl. Environ. Microbiol.">
        <title>Three genomes from the phylum Acidobacteria provide insight into the lifestyles of these microorganisms in soils.</title>
        <authorList>
            <person name="Ward N.L."/>
            <person name="Challacombe J.F."/>
            <person name="Janssen P.H."/>
            <person name="Henrissat B."/>
            <person name="Coutinho P.M."/>
            <person name="Wu M."/>
            <person name="Xie G."/>
            <person name="Haft D.H."/>
            <person name="Sait M."/>
            <person name="Badger J."/>
            <person name="Barabote R.D."/>
            <person name="Bradley B."/>
            <person name="Brettin T.S."/>
            <person name="Brinkac L.M."/>
            <person name="Bruce D."/>
            <person name="Creasy T."/>
            <person name="Daugherty S.C."/>
            <person name="Davidsen T.M."/>
            <person name="DeBoy R.T."/>
            <person name="Detter J.C."/>
            <person name="Dodson R.J."/>
            <person name="Durkin A.S."/>
            <person name="Ganapathy A."/>
            <person name="Gwinn-Giglio M."/>
            <person name="Han C.S."/>
            <person name="Khouri H."/>
            <person name="Kiss H."/>
            <person name="Kothari S.P."/>
            <person name="Madupu R."/>
            <person name="Nelson K.E."/>
            <person name="Nelson W.C."/>
            <person name="Paulsen I."/>
            <person name="Penn K."/>
            <person name="Ren Q."/>
            <person name="Rosovitz M.J."/>
            <person name="Selengut J.D."/>
            <person name="Shrivastava S."/>
            <person name="Sullivan S.A."/>
            <person name="Tapia R."/>
            <person name="Thompson L.S."/>
            <person name="Watkins K.L."/>
            <person name="Yang Q."/>
            <person name="Yu C."/>
            <person name="Zafar N."/>
            <person name="Zhou L."/>
            <person name="Kuske C.R."/>
        </authorList>
    </citation>
    <scope>NUCLEOTIDE SEQUENCE [LARGE SCALE GENOMIC DNA]</scope>
    <source>
        <strain evidence="4">ATCC 51196 / DSM 11244 / BCRC 80197 / JCM 7670 / NBRC 15755 / NCIMB 13165 / 161</strain>
    </source>
</reference>
<dbReference type="GO" id="GO:0046872">
    <property type="term" value="F:metal ion binding"/>
    <property type="evidence" value="ECO:0007669"/>
    <property type="project" value="UniProtKB-KW"/>
</dbReference>
<dbReference type="InterPro" id="IPR036866">
    <property type="entry name" value="RibonucZ/Hydroxyglut_hydro"/>
</dbReference>
<dbReference type="InterPro" id="IPR001763">
    <property type="entry name" value="Rhodanese-like_dom"/>
</dbReference>
<evidence type="ECO:0000313" key="4">
    <source>
        <dbReference type="Proteomes" id="UP000002207"/>
    </source>
</evidence>
<accession>C1F8D2</accession>
<evidence type="ECO:0000259" key="2">
    <source>
        <dbReference type="PROSITE" id="PS50206"/>
    </source>
</evidence>
<dbReference type="InterPro" id="IPR044528">
    <property type="entry name" value="POD-like_MBL-fold"/>
</dbReference>
<dbReference type="SMART" id="SM00450">
    <property type="entry name" value="RHOD"/>
    <property type="match status" value="2"/>
</dbReference>
<dbReference type="Gene3D" id="3.60.15.10">
    <property type="entry name" value="Ribonuclease Z/Hydroxyacylglutathione hydrolase-like"/>
    <property type="match status" value="1"/>
</dbReference>
<keyword evidence="4" id="KW-1185">Reference proteome</keyword>
<dbReference type="Pfam" id="PF00581">
    <property type="entry name" value="Rhodanese"/>
    <property type="match status" value="2"/>
</dbReference>
<dbReference type="STRING" id="240015.ACP_1943"/>
<dbReference type="EMBL" id="CP001472">
    <property type="protein sequence ID" value="ACO31826.1"/>
    <property type="molecule type" value="Genomic_DNA"/>
</dbReference>
<dbReference type="GO" id="GO:0070813">
    <property type="term" value="P:hydrogen sulfide metabolic process"/>
    <property type="evidence" value="ECO:0007669"/>
    <property type="project" value="TreeGrafter"/>
</dbReference>
<dbReference type="SMART" id="SM00849">
    <property type="entry name" value="Lactamase_B"/>
    <property type="match status" value="1"/>
</dbReference>
<dbReference type="GO" id="GO:0050313">
    <property type="term" value="F:sulfur dioxygenase activity"/>
    <property type="evidence" value="ECO:0007669"/>
    <property type="project" value="InterPro"/>
</dbReference>
<dbReference type="InParanoid" id="C1F8D2"/>
<dbReference type="GO" id="GO:0006749">
    <property type="term" value="P:glutathione metabolic process"/>
    <property type="evidence" value="ECO:0007669"/>
    <property type="project" value="InterPro"/>
</dbReference>
<dbReference type="GO" id="GO:0004792">
    <property type="term" value="F:thiosulfate-cyanide sulfurtransferase activity"/>
    <property type="evidence" value="ECO:0007669"/>
    <property type="project" value="InterPro"/>
</dbReference>
<dbReference type="PROSITE" id="PS00380">
    <property type="entry name" value="RHODANESE_1"/>
    <property type="match status" value="1"/>
</dbReference>
<dbReference type="PANTHER" id="PTHR43084">
    <property type="entry name" value="PERSULFIDE DIOXYGENASE ETHE1"/>
    <property type="match status" value="1"/>
</dbReference>
<name>C1F8D2_ACIC5</name>
<dbReference type="Gene3D" id="3.40.250.10">
    <property type="entry name" value="Rhodanese-like domain"/>
    <property type="match status" value="2"/>
</dbReference>
<dbReference type="AlphaFoldDB" id="C1F8D2"/>
<dbReference type="PANTHER" id="PTHR43084:SF1">
    <property type="entry name" value="PERSULFIDE DIOXYGENASE ETHE1, MITOCHONDRIAL"/>
    <property type="match status" value="1"/>
</dbReference>
<feature type="domain" description="Rhodanese" evidence="2">
    <location>
        <begin position="269"/>
        <end position="359"/>
    </location>
</feature>
<dbReference type="eggNOG" id="COG2897">
    <property type="taxonomic scope" value="Bacteria"/>
</dbReference>
<sequence>MTIQQFLTPGLAQYAYLIASEGQAVVIDPMRGDPRPAAYAAAHALRITHVLETHIHADFASGAPVLAQTTGAELALSAYDEGELYQYAMPHLRLSDGERIAVGRLTLEALHTPGHTPEHLSFALYDSDRNNSAPVALFSGDFIFPGSLGRPDLLGEDAKVGLAHALHRSLHHRIAHLPGTVRLYPGHGAGSLCGAGIGEQAESTLGQERLTNPLCQLAEDDFVREILAGVPPMPAYYPRMKQLNATGAAAWETLPTPAALSPAEVHALDSTQSILLDLRTPEAFAAGHIPGAIHIGAGASLPLWAGWLLDPARPITLISETGDDPESRLALARVGLDRVTGFLAGGMSAWRAAALPERILPRLSPSEVEERATHALLLDVRNPGEWQLGHIPGARHLMLGDLPAQLATLSPHQPIIAICQGGYRASAAASLLARAGFRDVATLAGGMTAWNQHTLALQSR</sequence>
<dbReference type="KEGG" id="aca:ACP_1943"/>
<dbReference type="eggNOG" id="COG0491">
    <property type="taxonomic scope" value="Bacteria"/>
</dbReference>
<protein>
    <submittedName>
        <fullName evidence="3">Metallo-beta-lactamase family protein</fullName>
    </submittedName>
</protein>
<dbReference type="HOGENOM" id="CLU_030571_7_1_0"/>